<dbReference type="Proteomes" id="UP000807469">
    <property type="component" value="Unassembled WGS sequence"/>
</dbReference>
<organism evidence="2 3">
    <name type="scientific">Pholiota conissans</name>
    <dbReference type="NCBI Taxonomy" id="109636"/>
    <lineage>
        <taxon>Eukaryota</taxon>
        <taxon>Fungi</taxon>
        <taxon>Dikarya</taxon>
        <taxon>Basidiomycota</taxon>
        <taxon>Agaricomycotina</taxon>
        <taxon>Agaricomycetes</taxon>
        <taxon>Agaricomycetidae</taxon>
        <taxon>Agaricales</taxon>
        <taxon>Agaricineae</taxon>
        <taxon>Strophariaceae</taxon>
        <taxon>Pholiota</taxon>
    </lineage>
</organism>
<proteinExistence type="predicted"/>
<protein>
    <submittedName>
        <fullName evidence="2">Uncharacterized protein</fullName>
    </submittedName>
</protein>
<feature type="region of interest" description="Disordered" evidence="1">
    <location>
        <begin position="1"/>
        <end position="26"/>
    </location>
</feature>
<comment type="caution">
    <text evidence="2">The sequence shown here is derived from an EMBL/GenBank/DDBJ whole genome shotgun (WGS) entry which is preliminary data.</text>
</comment>
<name>A0A9P6CY47_9AGAR</name>
<dbReference type="EMBL" id="MU155270">
    <property type="protein sequence ID" value="KAF9477145.1"/>
    <property type="molecule type" value="Genomic_DNA"/>
</dbReference>
<evidence type="ECO:0000313" key="2">
    <source>
        <dbReference type="EMBL" id="KAF9477145.1"/>
    </source>
</evidence>
<evidence type="ECO:0000313" key="3">
    <source>
        <dbReference type="Proteomes" id="UP000807469"/>
    </source>
</evidence>
<keyword evidence="3" id="KW-1185">Reference proteome</keyword>
<reference evidence="2" key="1">
    <citation type="submission" date="2020-11" db="EMBL/GenBank/DDBJ databases">
        <authorList>
            <consortium name="DOE Joint Genome Institute"/>
            <person name="Ahrendt S."/>
            <person name="Riley R."/>
            <person name="Andreopoulos W."/>
            <person name="Labutti K."/>
            <person name="Pangilinan J."/>
            <person name="Ruiz-Duenas F.J."/>
            <person name="Barrasa J.M."/>
            <person name="Sanchez-Garcia M."/>
            <person name="Camarero S."/>
            <person name="Miyauchi S."/>
            <person name="Serrano A."/>
            <person name="Linde D."/>
            <person name="Babiker R."/>
            <person name="Drula E."/>
            <person name="Ayuso-Fernandez I."/>
            <person name="Pacheco R."/>
            <person name="Padilla G."/>
            <person name="Ferreira P."/>
            <person name="Barriuso J."/>
            <person name="Kellner H."/>
            <person name="Castanera R."/>
            <person name="Alfaro M."/>
            <person name="Ramirez L."/>
            <person name="Pisabarro A.G."/>
            <person name="Kuo A."/>
            <person name="Tritt A."/>
            <person name="Lipzen A."/>
            <person name="He G."/>
            <person name="Yan M."/>
            <person name="Ng V."/>
            <person name="Cullen D."/>
            <person name="Martin F."/>
            <person name="Rosso M.-N."/>
            <person name="Henrissat B."/>
            <person name="Hibbett D."/>
            <person name="Martinez A.T."/>
            <person name="Grigoriev I.V."/>
        </authorList>
    </citation>
    <scope>NUCLEOTIDE SEQUENCE</scope>
    <source>
        <strain evidence="2">CIRM-BRFM 674</strain>
    </source>
</reference>
<dbReference type="AlphaFoldDB" id="A0A9P6CY47"/>
<accession>A0A9P6CY47</accession>
<sequence>MNRSWEGCKGRRQKKTPAGRGNIPHPARISVFGSRSKDKGQDRMWTNMLCSIAHPELCHEARDLPQSTVLFPSRSRSGSSSYIRPSSLHHGRPPLGVVRWFVIASIFASSSAPIYPPPFVIIVFHPLVASPPSSSIRPSPSFPRPSAIVASAPESIHLPPTSIPRPSLLGSMLLERRR</sequence>
<evidence type="ECO:0000256" key="1">
    <source>
        <dbReference type="SAM" id="MobiDB-lite"/>
    </source>
</evidence>
<gene>
    <name evidence="2" type="ORF">BDN70DRAFT_881498</name>
</gene>